<proteinExistence type="predicted"/>
<keyword evidence="2" id="KW-1185">Reference proteome</keyword>
<organism evidence="1 2">
    <name type="scientific">Pseudomonas protegens</name>
    <dbReference type="NCBI Taxonomy" id="380021"/>
    <lineage>
        <taxon>Bacteria</taxon>
        <taxon>Pseudomonadati</taxon>
        <taxon>Pseudomonadota</taxon>
        <taxon>Gammaproteobacteria</taxon>
        <taxon>Pseudomonadales</taxon>
        <taxon>Pseudomonadaceae</taxon>
        <taxon>Pseudomonas</taxon>
    </lineage>
</organism>
<name>A0ABY2VQW9_9PSED</name>
<evidence type="ECO:0000313" key="1">
    <source>
        <dbReference type="EMBL" id="TMM67480.1"/>
    </source>
</evidence>
<dbReference type="Proteomes" id="UP000310095">
    <property type="component" value="Unassembled WGS sequence"/>
</dbReference>
<dbReference type="EMBL" id="VAVY01000001">
    <property type="protein sequence ID" value="TMM67480.1"/>
    <property type="molecule type" value="Genomic_DNA"/>
</dbReference>
<sequence length="65" mass="7542">MRLILKRYFLICEAFTTGVCLQKDILLLSSPPLFFATPTVFISLKPSQKNWQKKDPAKSRVKNRD</sequence>
<evidence type="ECO:0000313" key="2">
    <source>
        <dbReference type="Proteomes" id="UP000310095"/>
    </source>
</evidence>
<accession>A0ABY2VQW9</accession>
<gene>
    <name evidence="1" type="ORF">FEF10_08530</name>
</gene>
<comment type="caution">
    <text evidence="1">The sequence shown here is derived from an EMBL/GenBank/DDBJ whole genome shotgun (WGS) entry which is preliminary data.</text>
</comment>
<reference evidence="1 2" key="1">
    <citation type="submission" date="2019-05" db="EMBL/GenBank/DDBJ databases">
        <title>Identification and Biocontrol Activity Analysis of Biocontrol Strain PF-1 Based on Genome-wide Data.</title>
        <authorList>
            <person name="Qi J."/>
        </authorList>
    </citation>
    <scope>NUCLEOTIDE SEQUENCE [LARGE SCALE GENOMIC DNA]</scope>
    <source>
        <strain evidence="1 2">PF-1</strain>
    </source>
</reference>
<protein>
    <submittedName>
        <fullName evidence="1">Uncharacterized protein</fullName>
    </submittedName>
</protein>